<keyword evidence="1 2" id="KW-0732">Signal</keyword>
<evidence type="ECO:0000313" key="5">
    <source>
        <dbReference type="Proteomes" id="UP000628448"/>
    </source>
</evidence>
<evidence type="ECO:0000313" key="4">
    <source>
        <dbReference type="EMBL" id="MBG9375316.1"/>
    </source>
</evidence>
<reference evidence="4" key="1">
    <citation type="submission" date="2020-11" db="EMBL/GenBank/DDBJ databases">
        <title>Bacterial whole genome sequence for Panacibacter sp. DH6.</title>
        <authorList>
            <person name="Le V."/>
            <person name="Ko S."/>
            <person name="Ahn C.-Y."/>
            <person name="Oh H.-M."/>
        </authorList>
    </citation>
    <scope>NUCLEOTIDE SEQUENCE</scope>
    <source>
        <strain evidence="4">DH6</strain>
    </source>
</reference>
<dbReference type="RefSeq" id="WP_196989373.1">
    <property type="nucleotide sequence ID" value="NZ_JADWYR010000001.1"/>
</dbReference>
<dbReference type="Pfam" id="PF02638">
    <property type="entry name" value="GHL10"/>
    <property type="match status" value="1"/>
</dbReference>
<gene>
    <name evidence="4" type="ORF">I5907_03670</name>
</gene>
<comment type="caution">
    <text evidence="4">The sequence shown here is derived from an EMBL/GenBank/DDBJ whole genome shotgun (WGS) entry which is preliminary data.</text>
</comment>
<sequence length="516" mass="59545">MKHLKGLFVCCLFCVIANVSFTQPKYEFRAAWIATVNNIDWPSKKGLPVVIQKLEFIRLLDGLQRAGLNAVIVQVRPATDAFYQSSFEPWSEFLSGVQGLAPFPFYDPLEFMVEEAHKRNMEFHAWLNPYRAVFDINNSSVAATHVTRVHKEWFVTYGNKKYFNPGLPEVMTYVSNVVKDILTRYDVDAIHMDDYFYPYRIPGKDFPDDAAFRKYGKGLSKDDWRRSNCDSIIRLIHETMIDTKPMVKFGISPFGVWRNKDKDPEGSDTKAGQTNYDDLYADILLWLKEGWIDYVAPQLYWEIGHPLCDYDVLLDWWAKHSFGKHVYIGHGVYRVYEKPTAAWRSTYEIPQEIKELRTYETVQGSIYYSAKNLMANPHGWADSLRNNYYRFPALVPPMPWIDNIAPQSPLITNYTENRKNNSFSVYAKAEETNESEKIKQYVLYISDDFGLLGNLPLAIVTATSTTFDYALSVAQIPAEWNQCYIAVSAVDKENNESKISNPVQLIKTNKGWAIPK</sequence>
<evidence type="ECO:0000259" key="3">
    <source>
        <dbReference type="Pfam" id="PF02638"/>
    </source>
</evidence>
<dbReference type="InterPro" id="IPR052177">
    <property type="entry name" value="Divisome_Glycosyl_Hydrolase"/>
</dbReference>
<accession>A0A931E7S8</accession>
<evidence type="ECO:0000256" key="2">
    <source>
        <dbReference type="SAM" id="SignalP"/>
    </source>
</evidence>
<dbReference type="Proteomes" id="UP000628448">
    <property type="component" value="Unassembled WGS sequence"/>
</dbReference>
<feature type="signal peptide" evidence="2">
    <location>
        <begin position="1"/>
        <end position="22"/>
    </location>
</feature>
<protein>
    <submittedName>
        <fullName evidence="4">Family 10 glycosylhydrolase</fullName>
    </submittedName>
</protein>
<dbReference type="AlphaFoldDB" id="A0A931E7S8"/>
<organism evidence="4 5">
    <name type="scientific">Panacibacter microcysteis</name>
    <dbReference type="NCBI Taxonomy" id="2793269"/>
    <lineage>
        <taxon>Bacteria</taxon>
        <taxon>Pseudomonadati</taxon>
        <taxon>Bacteroidota</taxon>
        <taxon>Chitinophagia</taxon>
        <taxon>Chitinophagales</taxon>
        <taxon>Chitinophagaceae</taxon>
        <taxon>Panacibacter</taxon>
    </lineage>
</organism>
<name>A0A931E7S8_9BACT</name>
<feature type="domain" description="Glycosyl hydrolase-like 10" evidence="3">
    <location>
        <begin position="27"/>
        <end position="336"/>
    </location>
</feature>
<evidence type="ECO:0000256" key="1">
    <source>
        <dbReference type="ARBA" id="ARBA00022729"/>
    </source>
</evidence>
<dbReference type="EMBL" id="JADWYR010000001">
    <property type="protein sequence ID" value="MBG9375316.1"/>
    <property type="molecule type" value="Genomic_DNA"/>
</dbReference>
<dbReference type="Gene3D" id="3.20.20.80">
    <property type="entry name" value="Glycosidases"/>
    <property type="match status" value="1"/>
</dbReference>
<dbReference type="InterPro" id="IPR017853">
    <property type="entry name" value="GH"/>
</dbReference>
<feature type="chain" id="PRO_5037181798" evidence="2">
    <location>
        <begin position="23"/>
        <end position="516"/>
    </location>
</feature>
<dbReference type="InterPro" id="IPR003790">
    <property type="entry name" value="GHL10"/>
</dbReference>
<dbReference type="PANTHER" id="PTHR43405:SF1">
    <property type="entry name" value="GLYCOSYL HYDROLASE DIGH"/>
    <property type="match status" value="1"/>
</dbReference>
<dbReference type="SUPFAM" id="SSF51445">
    <property type="entry name" value="(Trans)glycosidases"/>
    <property type="match status" value="1"/>
</dbReference>
<proteinExistence type="predicted"/>
<keyword evidence="5" id="KW-1185">Reference proteome</keyword>
<dbReference type="PANTHER" id="PTHR43405">
    <property type="entry name" value="GLYCOSYL HYDROLASE DIGH"/>
    <property type="match status" value="1"/>
</dbReference>